<evidence type="ECO:0000313" key="5">
    <source>
        <dbReference type="Proteomes" id="UP001163726"/>
    </source>
</evidence>
<feature type="domain" description="Prephenate/arogenate dehydrogenase" evidence="3">
    <location>
        <begin position="48"/>
        <end position="311"/>
    </location>
</feature>
<name>A0ABY7APY0_9ALTE</name>
<accession>A0ABY7APY0</accession>
<keyword evidence="1 4" id="KW-0560">Oxidoreductase</keyword>
<dbReference type="PROSITE" id="PS51176">
    <property type="entry name" value="PDH_ADH"/>
    <property type="match status" value="1"/>
</dbReference>
<dbReference type="InterPro" id="IPR036291">
    <property type="entry name" value="NAD(P)-bd_dom_sf"/>
</dbReference>
<dbReference type="PANTHER" id="PTHR21363:SF0">
    <property type="entry name" value="PREPHENATE DEHYDROGENASE [NADP(+)]"/>
    <property type="match status" value="1"/>
</dbReference>
<evidence type="ECO:0000313" key="4">
    <source>
        <dbReference type="EMBL" id="WAJ71303.1"/>
    </source>
</evidence>
<dbReference type="EC" id="1.3.1.12" evidence="4"/>
<proteinExistence type="predicted"/>
<dbReference type="InterPro" id="IPR050812">
    <property type="entry name" value="Preph/Arog_dehydrog"/>
</dbReference>
<dbReference type="NCBIfam" id="NF008400">
    <property type="entry name" value="PRK11199.1"/>
    <property type="match status" value="1"/>
</dbReference>
<dbReference type="Pfam" id="PF20463">
    <property type="entry name" value="PDH_C"/>
    <property type="match status" value="1"/>
</dbReference>
<dbReference type="SUPFAM" id="SSF51735">
    <property type="entry name" value="NAD(P)-binding Rossmann-fold domains"/>
    <property type="match status" value="1"/>
</dbReference>
<dbReference type="RefSeq" id="WP_268075779.1">
    <property type="nucleotide sequence ID" value="NZ_CP109965.1"/>
</dbReference>
<keyword evidence="4" id="KW-0413">Isomerase</keyword>
<dbReference type="InterPro" id="IPR046825">
    <property type="entry name" value="PDH_C"/>
</dbReference>
<dbReference type="Pfam" id="PF02153">
    <property type="entry name" value="PDH_N"/>
    <property type="match status" value="1"/>
</dbReference>
<protein>
    <submittedName>
        <fullName evidence="4">Bifunctional chorismate mutase/prephenate dehydrogenase</fullName>
        <ecNumber evidence="4">1.3.1.12</ecNumber>
        <ecNumber evidence="4">5.4.99.5</ecNumber>
    </submittedName>
</protein>
<keyword evidence="5" id="KW-1185">Reference proteome</keyword>
<dbReference type="Gene3D" id="1.10.3660.10">
    <property type="entry name" value="6-phosphogluconate dehydrogenase C-terminal like domain"/>
    <property type="match status" value="1"/>
</dbReference>
<keyword evidence="2" id="KW-0175">Coiled coil</keyword>
<dbReference type="EC" id="5.4.99.5" evidence="4"/>
<evidence type="ECO:0000259" key="3">
    <source>
        <dbReference type="PROSITE" id="PS51176"/>
    </source>
</evidence>
<dbReference type="Proteomes" id="UP001163726">
    <property type="component" value="Chromosome"/>
</dbReference>
<evidence type="ECO:0000256" key="2">
    <source>
        <dbReference type="SAM" id="Coils"/>
    </source>
</evidence>
<dbReference type="InterPro" id="IPR008927">
    <property type="entry name" value="6-PGluconate_DH-like_C_sf"/>
</dbReference>
<feature type="coiled-coil region" evidence="2">
    <location>
        <begin position="3"/>
        <end position="42"/>
    </location>
</feature>
<dbReference type="Gene3D" id="3.40.50.720">
    <property type="entry name" value="NAD(P)-binding Rossmann-like Domain"/>
    <property type="match status" value="1"/>
</dbReference>
<gene>
    <name evidence="4" type="primary">tyrA</name>
    <name evidence="4" type="ORF">OLW01_05765</name>
</gene>
<sequence length="322" mass="36780">MVERDLRAQLFDVQAQIDALTKQKRELEKALEQQRLTELKQNQHTQTKKITVVGGQGKLGRLFVRLLSELGHQVKTLERDDWPNAKQILAEQDLVLISVPISLTLDVIEKVALHISDSTILADLTSIKRKPVDAMLKHHQGPVLGLHPMFGPDVDNIDEQVVAYCAERDVQATQWVLDDLALLNAKLEQVSAQSHDNAMAFIQVMRHFSTFMYGFHLKQENPKLSELIALSSPIYRLELAMTGRLFAQDSQLYADIIYANPDNLALLKRFSLRFQAGIELLEKGDKALFKQEFEEVHQWFGNYADHFLAESQRMLKAAHYNE</sequence>
<dbReference type="InterPro" id="IPR046826">
    <property type="entry name" value="PDH_N"/>
</dbReference>
<dbReference type="SUPFAM" id="SSF48179">
    <property type="entry name" value="6-phosphogluconate dehydrogenase C-terminal domain-like"/>
    <property type="match status" value="1"/>
</dbReference>
<dbReference type="GO" id="GO:0008977">
    <property type="term" value="F:prephenate dehydrogenase (NAD+) activity"/>
    <property type="evidence" value="ECO:0007669"/>
    <property type="project" value="UniProtKB-EC"/>
</dbReference>
<dbReference type="PANTHER" id="PTHR21363">
    <property type="entry name" value="PREPHENATE DEHYDROGENASE"/>
    <property type="match status" value="1"/>
</dbReference>
<dbReference type="GO" id="GO:0004106">
    <property type="term" value="F:chorismate mutase activity"/>
    <property type="evidence" value="ECO:0007669"/>
    <property type="project" value="UniProtKB-EC"/>
</dbReference>
<evidence type="ECO:0000256" key="1">
    <source>
        <dbReference type="ARBA" id="ARBA00023002"/>
    </source>
</evidence>
<organism evidence="4 5">
    <name type="scientific">Catenovulum adriaticum</name>
    <dbReference type="NCBI Taxonomy" id="2984846"/>
    <lineage>
        <taxon>Bacteria</taxon>
        <taxon>Pseudomonadati</taxon>
        <taxon>Pseudomonadota</taxon>
        <taxon>Gammaproteobacteria</taxon>
        <taxon>Alteromonadales</taxon>
        <taxon>Alteromonadaceae</taxon>
        <taxon>Catenovulum</taxon>
    </lineage>
</organism>
<reference evidence="4" key="1">
    <citation type="submission" date="2022-10" db="EMBL/GenBank/DDBJ databases">
        <title>Catenovulum adriacola sp. nov. isolated in the Harbour of Susak.</title>
        <authorList>
            <person name="Schoch T."/>
            <person name="Reich S.J."/>
            <person name="Stoeferle S."/>
            <person name="Flaiz M."/>
            <person name="Kazda M."/>
            <person name="Riedel C.U."/>
            <person name="Duerre P."/>
        </authorList>
    </citation>
    <scope>NUCLEOTIDE SEQUENCE</scope>
    <source>
        <strain evidence="4">TS8</strain>
    </source>
</reference>
<dbReference type="InterPro" id="IPR003099">
    <property type="entry name" value="Prephen_DH"/>
</dbReference>
<dbReference type="EMBL" id="CP109965">
    <property type="protein sequence ID" value="WAJ71303.1"/>
    <property type="molecule type" value="Genomic_DNA"/>
</dbReference>